<organism evidence="1 2">
    <name type="scientific">Marinobacter subterrani</name>
    <dbReference type="NCBI Taxonomy" id="1658765"/>
    <lineage>
        <taxon>Bacteria</taxon>
        <taxon>Pseudomonadati</taxon>
        <taxon>Pseudomonadota</taxon>
        <taxon>Gammaproteobacteria</taxon>
        <taxon>Pseudomonadales</taxon>
        <taxon>Marinobacteraceae</taxon>
        <taxon>Marinobacter</taxon>
    </lineage>
</organism>
<comment type="caution">
    <text evidence="1">The sequence shown here is derived from an EMBL/GenBank/DDBJ whole genome shotgun (WGS) entry which is preliminary data.</text>
</comment>
<gene>
    <name evidence="1" type="ORF">Msub_11489</name>
</gene>
<dbReference type="EMBL" id="LFBU01000001">
    <property type="protein sequence ID" value="KMQ75287.1"/>
    <property type="molecule type" value="Genomic_DNA"/>
</dbReference>
<dbReference type="PATRIC" id="fig|1658765.3.peg.1483"/>
<dbReference type="AlphaFoldDB" id="A0A0J7JAT8"/>
<sequence>MAEQNRKTPYQRRAREAAQREVDRFIAYLQGLDTIDQLAHQGRSIMGMWAEFEGKPPSGSGFNGFCMLADKLEKIRLRQMPEEFARAYDRLSRMASRAPKQVDALCVDRFYRGRTKVAIDPFTEKRYEIHWNDSACAQLLGCSVKVFQRRVTKGYGQLEWMLGFRESAAA</sequence>
<evidence type="ECO:0000313" key="2">
    <source>
        <dbReference type="Proteomes" id="UP000036102"/>
    </source>
</evidence>
<dbReference type="Proteomes" id="UP000036102">
    <property type="component" value="Unassembled WGS sequence"/>
</dbReference>
<reference evidence="1 2" key="1">
    <citation type="submission" date="2015-06" db="EMBL/GenBank/DDBJ databases">
        <title>Marinobacter subterrani, a genetically tractable neutrophilic iron-oxidizing strain isolated from the Soudan Iron Mine.</title>
        <authorList>
            <person name="Bonis B.M."/>
            <person name="Gralnick J.A."/>
        </authorList>
    </citation>
    <scope>NUCLEOTIDE SEQUENCE [LARGE SCALE GENOMIC DNA]</scope>
    <source>
        <strain evidence="1 2">JG233</strain>
    </source>
</reference>
<accession>A0A0J7JAT8</accession>
<dbReference type="RefSeq" id="WP_048495411.1">
    <property type="nucleotide sequence ID" value="NZ_LFBU01000001.1"/>
</dbReference>
<name>A0A0J7JAT8_9GAMM</name>
<dbReference type="OrthoDB" id="6366299at2"/>
<keyword evidence="2" id="KW-1185">Reference proteome</keyword>
<protein>
    <submittedName>
        <fullName evidence="1">Uncharacterized protein</fullName>
    </submittedName>
</protein>
<dbReference type="STRING" id="1658765.Msub_11489"/>
<evidence type="ECO:0000313" key="1">
    <source>
        <dbReference type="EMBL" id="KMQ75287.1"/>
    </source>
</evidence>
<proteinExistence type="predicted"/>